<organism evidence="1 2">
    <name type="scientific">Kroppenstedtia guangzhouensis</name>
    <dbReference type="NCBI Taxonomy" id="1274356"/>
    <lineage>
        <taxon>Bacteria</taxon>
        <taxon>Bacillati</taxon>
        <taxon>Bacillota</taxon>
        <taxon>Bacilli</taxon>
        <taxon>Bacillales</taxon>
        <taxon>Thermoactinomycetaceae</taxon>
        <taxon>Kroppenstedtia</taxon>
    </lineage>
</organism>
<dbReference type="InterPro" id="IPR023214">
    <property type="entry name" value="HAD_sf"/>
</dbReference>
<dbReference type="InterPro" id="IPR035679">
    <property type="entry name" value="MDP-1_euk"/>
</dbReference>
<dbReference type="InterPro" id="IPR010037">
    <property type="entry name" value="FkbH_domain"/>
</dbReference>
<sequence length="349" mass="40858">MNKEIKCVVWDLDNTIWDGVLLESPDVTLKPGLPEIIRELDSRGILQSIASKNNREDALAKLREFNLEEYFLYPEIHWNAKSSSIENICKNLNIGIDTLAFIDDQPFELQEVKSVHEQVLCLHAEEYQRLLDMPRFQPKMITEDSRRRRLMYMEDMQRKQDEEGYEGPKEEFLASLGMKFVITEAREEDLKRAEELTLRTNQLNSTGITYDYDELNCYRTDPNHLLLVCELTDKYGSYGKIGLALLQMEKEVNCLKLLLMSCRVMSRGVGTVLLTYLMQRTKEAGKRFRAEFRQTQRNRMMFVTYRLAGLKEVGQRGDISILEHHLEKLNSYPPYIEVQTPDEVHKQTE</sequence>
<keyword evidence="2" id="KW-1185">Reference proteome</keyword>
<evidence type="ECO:0000313" key="1">
    <source>
        <dbReference type="EMBL" id="GGA37409.1"/>
    </source>
</evidence>
<protein>
    <recommendedName>
        <fullName evidence="3">HAD-superfamily phosphatase, subfamily IIIC/FkbH-like domain-containing protein</fullName>
    </recommendedName>
</protein>
<gene>
    <name evidence="1" type="ORF">GCM10007416_07890</name>
</gene>
<dbReference type="EMBL" id="BMEX01000002">
    <property type="protein sequence ID" value="GGA37409.1"/>
    <property type="molecule type" value="Genomic_DNA"/>
</dbReference>
<dbReference type="CDD" id="cd07501">
    <property type="entry name" value="HAD_MDP-1_like"/>
    <property type="match status" value="1"/>
</dbReference>
<dbReference type="SUPFAM" id="SSF56784">
    <property type="entry name" value="HAD-like"/>
    <property type="match status" value="1"/>
</dbReference>
<dbReference type="Gene3D" id="3.40.50.1000">
    <property type="entry name" value="HAD superfamily/HAD-like"/>
    <property type="match status" value="1"/>
</dbReference>
<comment type="caution">
    <text evidence="1">The sequence shown here is derived from an EMBL/GenBank/DDBJ whole genome shotgun (WGS) entry which is preliminary data.</text>
</comment>
<dbReference type="InterPro" id="IPR010033">
    <property type="entry name" value="HAD_SF_ppase_IIIC"/>
</dbReference>
<dbReference type="RefSeq" id="WP_188430087.1">
    <property type="nucleotide sequence ID" value="NZ_BMEX01000002.1"/>
</dbReference>
<accession>A0ABQ1G603</accession>
<dbReference type="InterPro" id="IPR036412">
    <property type="entry name" value="HAD-like_sf"/>
</dbReference>
<evidence type="ECO:0008006" key="3">
    <source>
        <dbReference type="Google" id="ProtNLM"/>
    </source>
</evidence>
<name>A0ABQ1G603_9BACL</name>
<dbReference type="Proteomes" id="UP000617979">
    <property type="component" value="Unassembled WGS sequence"/>
</dbReference>
<dbReference type="InterPro" id="IPR041492">
    <property type="entry name" value="HAD_2"/>
</dbReference>
<dbReference type="NCBIfam" id="TIGR01681">
    <property type="entry name" value="HAD-SF-IIIC"/>
    <property type="match status" value="1"/>
</dbReference>
<dbReference type="NCBIfam" id="TIGR01686">
    <property type="entry name" value="FkbH"/>
    <property type="match status" value="1"/>
</dbReference>
<dbReference type="Pfam" id="PF13419">
    <property type="entry name" value="HAD_2"/>
    <property type="match status" value="1"/>
</dbReference>
<reference evidence="2" key="1">
    <citation type="journal article" date="2019" name="Int. J. Syst. Evol. Microbiol.">
        <title>The Global Catalogue of Microorganisms (GCM) 10K type strain sequencing project: providing services to taxonomists for standard genome sequencing and annotation.</title>
        <authorList>
            <consortium name="The Broad Institute Genomics Platform"/>
            <consortium name="The Broad Institute Genome Sequencing Center for Infectious Disease"/>
            <person name="Wu L."/>
            <person name="Ma J."/>
        </authorList>
    </citation>
    <scope>NUCLEOTIDE SEQUENCE [LARGE SCALE GENOMIC DNA]</scope>
    <source>
        <strain evidence="2">CGMCC 1.12404</strain>
    </source>
</reference>
<evidence type="ECO:0000313" key="2">
    <source>
        <dbReference type="Proteomes" id="UP000617979"/>
    </source>
</evidence>
<proteinExistence type="predicted"/>